<dbReference type="PRINTS" id="PR00080">
    <property type="entry name" value="SDRFAMILY"/>
</dbReference>
<reference evidence="3 4" key="1">
    <citation type="submission" date="2018-07" db="EMBL/GenBank/DDBJ databases">
        <title>Streptomyces species from bats.</title>
        <authorList>
            <person name="Dunlap C."/>
        </authorList>
    </citation>
    <scope>NUCLEOTIDE SEQUENCE [LARGE SCALE GENOMIC DNA]</scope>
    <source>
        <strain evidence="3 4">AC230</strain>
    </source>
</reference>
<dbReference type="PANTHER" id="PTHR24321:SF8">
    <property type="entry name" value="ESTRADIOL 17-BETA-DEHYDROGENASE 8-RELATED"/>
    <property type="match status" value="1"/>
</dbReference>
<dbReference type="FunFam" id="3.40.50.720:FF:000084">
    <property type="entry name" value="Short-chain dehydrogenase reductase"/>
    <property type="match status" value="1"/>
</dbReference>
<name>A0A370B2G5_9ACTN</name>
<dbReference type="PRINTS" id="PR00081">
    <property type="entry name" value="GDHRDH"/>
</dbReference>
<dbReference type="AlphaFoldDB" id="A0A370B2G5"/>
<evidence type="ECO:0000313" key="4">
    <source>
        <dbReference type="Proteomes" id="UP000253741"/>
    </source>
</evidence>
<protein>
    <submittedName>
        <fullName evidence="3">SDR family NAD(P)-dependent oxidoreductase</fullName>
    </submittedName>
</protein>
<comment type="similarity">
    <text evidence="1">Belongs to the short-chain dehydrogenases/reductases (SDR) family.</text>
</comment>
<dbReference type="PANTHER" id="PTHR24321">
    <property type="entry name" value="DEHYDROGENASES, SHORT CHAIN"/>
    <property type="match status" value="1"/>
</dbReference>
<dbReference type="GO" id="GO:0016491">
    <property type="term" value="F:oxidoreductase activity"/>
    <property type="evidence" value="ECO:0007669"/>
    <property type="project" value="UniProtKB-KW"/>
</dbReference>
<dbReference type="Proteomes" id="UP000253741">
    <property type="component" value="Unassembled WGS sequence"/>
</dbReference>
<sequence length="250" mass="25883">MSRLAGKVALVSGGARGIGRGIADLFAAQGATVVAADVIRPEPGSADGRGEHAQDAGAVAFEWLDVTDEDAWDRVVGVVEDRYGGIDILVNNAGVGSYEAVHELHAAEWDRVLGVNQTGVFLGMRAVIPAMRRRGGGSLVNISSIYGAAAVPGSLAYQATKGAVRSMTRNAAITYAAESIRANAVLPGWIRTPMTASQTAEFNDAVIASTPMGRGAEPLDIAYGCVYLASDESAYVTGTDLVIDGGFLAR</sequence>
<evidence type="ECO:0000256" key="1">
    <source>
        <dbReference type="ARBA" id="ARBA00006484"/>
    </source>
</evidence>
<dbReference type="RefSeq" id="WP_114626993.1">
    <property type="nucleotide sequence ID" value="NZ_QQNA01000308.1"/>
</dbReference>
<keyword evidence="2" id="KW-0560">Oxidoreductase</keyword>
<organism evidence="3 4">
    <name type="scientific">Streptomyces corynorhini</name>
    <dbReference type="NCBI Taxonomy" id="2282652"/>
    <lineage>
        <taxon>Bacteria</taxon>
        <taxon>Bacillati</taxon>
        <taxon>Actinomycetota</taxon>
        <taxon>Actinomycetes</taxon>
        <taxon>Kitasatosporales</taxon>
        <taxon>Streptomycetaceae</taxon>
        <taxon>Streptomyces</taxon>
    </lineage>
</organism>
<dbReference type="SUPFAM" id="SSF51735">
    <property type="entry name" value="NAD(P)-binding Rossmann-fold domains"/>
    <property type="match status" value="1"/>
</dbReference>
<dbReference type="Gene3D" id="3.40.50.720">
    <property type="entry name" value="NAD(P)-binding Rossmann-like Domain"/>
    <property type="match status" value="1"/>
</dbReference>
<evidence type="ECO:0000313" key="3">
    <source>
        <dbReference type="EMBL" id="RDG34559.1"/>
    </source>
</evidence>
<dbReference type="NCBIfam" id="NF005559">
    <property type="entry name" value="PRK07231.1"/>
    <property type="match status" value="1"/>
</dbReference>
<comment type="caution">
    <text evidence="3">The sequence shown here is derived from an EMBL/GenBank/DDBJ whole genome shotgun (WGS) entry which is preliminary data.</text>
</comment>
<dbReference type="EMBL" id="QQNA01000308">
    <property type="protein sequence ID" value="RDG34559.1"/>
    <property type="molecule type" value="Genomic_DNA"/>
</dbReference>
<evidence type="ECO:0000256" key="2">
    <source>
        <dbReference type="ARBA" id="ARBA00023002"/>
    </source>
</evidence>
<gene>
    <name evidence="3" type="ORF">DVH02_29975</name>
</gene>
<keyword evidence="4" id="KW-1185">Reference proteome</keyword>
<accession>A0A370B2G5</accession>
<dbReference type="InterPro" id="IPR036291">
    <property type="entry name" value="NAD(P)-bd_dom_sf"/>
</dbReference>
<dbReference type="OrthoDB" id="3542748at2"/>
<dbReference type="Pfam" id="PF13561">
    <property type="entry name" value="adh_short_C2"/>
    <property type="match status" value="1"/>
</dbReference>
<proteinExistence type="inferred from homology"/>
<dbReference type="InterPro" id="IPR002347">
    <property type="entry name" value="SDR_fam"/>
</dbReference>